<accession>A0ABS0SUU7</accession>
<dbReference type="InterPro" id="IPR004268">
    <property type="entry name" value="MurJ"/>
</dbReference>
<dbReference type="PRINTS" id="PR01806">
    <property type="entry name" value="VIRFACTRMVIN"/>
</dbReference>
<evidence type="ECO:0000256" key="8">
    <source>
        <dbReference type="ARBA" id="ARBA00060041"/>
    </source>
</evidence>
<keyword evidence="6 10" id="KW-1133">Transmembrane helix</keyword>
<feature type="transmembrane region" description="Helical" evidence="10">
    <location>
        <begin position="209"/>
        <end position="229"/>
    </location>
</feature>
<dbReference type="NCBIfam" id="TIGR01695">
    <property type="entry name" value="murJ_mviN"/>
    <property type="match status" value="1"/>
</dbReference>
<evidence type="ECO:0000256" key="6">
    <source>
        <dbReference type="ARBA" id="ARBA00022989"/>
    </source>
</evidence>
<keyword evidence="3 10" id="KW-0812">Transmembrane</keyword>
<dbReference type="CDD" id="cd13123">
    <property type="entry name" value="MATE_MurJ_like"/>
    <property type="match status" value="1"/>
</dbReference>
<keyword evidence="10 11" id="KW-0961">Cell wall biogenesis/degradation</keyword>
<evidence type="ECO:0000256" key="11">
    <source>
        <dbReference type="PIRNR" id="PIRNR002869"/>
    </source>
</evidence>
<feature type="transmembrane region" description="Helical" evidence="10">
    <location>
        <begin position="367"/>
        <end position="386"/>
    </location>
</feature>
<protein>
    <recommendedName>
        <fullName evidence="10">Probable lipid II flippase MurJ</fullName>
    </recommendedName>
</protein>
<dbReference type="Pfam" id="PF03023">
    <property type="entry name" value="MurJ"/>
    <property type="match status" value="1"/>
</dbReference>
<keyword evidence="10" id="KW-0997">Cell inner membrane</keyword>
<evidence type="ECO:0000256" key="2">
    <source>
        <dbReference type="ARBA" id="ARBA00022475"/>
    </source>
</evidence>
<feature type="transmembrane region" description="Helical" evidence="10">
    <location>
        <begin position="179"/>
        <end position="197"/>
    </location>
</feature>
<feature type="region of interest" description="Disordered" evidence="12">
    <location>
        <begin position="1"/>
        <end position="20"/>
    </location>
</feature>
<dbReference type="PANTHER" id="PTHR47019">
    <property type="entry name" value="LIPID II FLIPPASE MURJ"/>
    <property type="match status" value="1"/>
</dbReference>
<dbReference type="Proteomes" id="UP000639859">
    <property type="component" value="Unassembled WGS sequence"/>
</dbReference>
<comment type="function">
    <text evidence="8 10 11">Involved in peptidoglycan biosynthesis. Transports lipid-linked peptidoglycan precursors from the inner to the outer leaflet of the cytoplasmic membrane.</text>
</comment>
<feature type="transmembrane region" description="Helical" evidence="10">
    <location>
        <begin position="290"/>
        <end position="309"/>
    </location>
</feature>
<feature type="transmembrane region" description="Helical" evidence="10">
    <location>
        <begin position="250"/>
        <end position="270"/>
    </location>
</feature>
<comment type="similarity">
    <text evidence="9 10 11">Belongs to the MurJ/MviN family.</text>
</comment>
<evidence type="ECO:0000256" key="10">
    <source>
        <dbReference type="HAMAP-Rule" id="MF_02078"/>
    </source>
</evidence>
<dbReference type="HAMAP" id="MF_02078">
    <property type="entry name" value="MurJ_MviN"/>
    <property type="match status" value="1"/>
</dbReference>
<feature type="transmembrane region" description="Helical" evidence="10">
    <location>
        <begin position="508"/>
        <end position="531"/>
    </location>
</feature>
<organism evidence="13 14">
    <name type="scientific">Caulobacter hibisci</name>
    <dbReference type="NCBI Taxonomy" id="2035993"/>
    <lineage>
        <taxon>Bacteria</taxon>
        <taxon>Pseudomonadati</taxon>
        <taxon>Pseudomonadota</taxon>
        <taxon>Alphaproteobacteria</taxon>
        <taxon>Caulobacterales</taxon>
        <taxon>Caulobacteraceae</taxon>
        <taxon>Caulobacter</taxon>
    </lineage>
</organism>
<feature type="transmembrane region" description="Helical" evidence="10">
    <location>
        <begin position="462"/>
        <end position="485"/>
    </location>
</feature>
<name>A0ABS0SUU7_9CAUL</name>
<feature type="transmembrane region" description="Helical" evidence="10">
    <location>
        <begin position="103"/>
        <end position="128"/>
    </location>
</feature>
<evidence type="ECO:0000256" key="5">
    <source>
        <dbReference type="ARBA" id="ARBA00022984"/>
    </source>
</evidence>
<comment type="caution">
    <text evidence="13">The sequence shown here is derived from an EMBL/GenBank/DDBJ whole genome shotgun (WGS) entry which is preliminary data.</text>
</comment>
<evidence type="ECO:0000313" key="14">
    <source>
        <dbReference type="Proteomes" id="UP000639859"/>
    </source>
</evidence>
<feature type="transmembrane region" description="Helical" evidence="10">
    <location>
        <begin position="330"/>
        <end position="352"/>
    </location>
</feature>
<dbReference type="PIRSF" id="PIRSF002869">
    <property type="entry name" value="MviN"/>
    <property type="match status" value="1"/>
</dbReference>
<evidence type="ECO:0000256" key="4">
    <source>
        <dbReference type="ARBA" id="ARBA00022960"/>
    </source>
</evidence>
<keyword evidence="7 10" id="KW-0472">Membrane</keyword>
<feature type="transmembrane region" description="Helical" evidence="10">
    <location>
        <begin position="148"/>
        <end position="167"/>
    </location>
</feature>
<evidence type="ECO:0000256" key="3">
    <source>
        <dbReference type="ARBA" id="ARBA00022692"/>
    </source>
</evidence>
<keyword evidence="5 10" id="KW-0573">Peptidoglycan synthesis</keyword>
<keyword evidence="10 11" id="KW-0813">Transport</keyword>
<keyword evidence="2 10" id="KW-1003">Cell membrane</keyword>
<evidence type="ECO:0000256" key="12">
    <source>
        <dbReference type="SAM" id="MobiDB-lite"/>
    </source>
</evidence>
<keyword evidence="14" id="KW-1185">Reference proteome</keyword>
<keyword evidence="4 10" id="KW-0133">Cell shape</keyword>
<evidence type="ECO:0000313" key="13">
    <source>
        <dbReference type="EMBL" id="MBI1683381.1"/>
    </source>
</evidence>
<sequence>MTDLPTAAPEPTPAPAAKKGGGLLKSSAIYSGLTLVSRFMGFARDLAVSYRMGASATPAADAYNAALAFPNLFRRFFAEGAFAAAFVPAYAKSLQRDGEEKADILAADAMATLAASTIIITVICQLAMPWLMMLISPGFGWGTEKYKLAVLLTQITMPYLPCMAIVAHLSGVLNARDRFILSAGAPILLNIFTLAFILPQSTAVSAATWGSAGVVVAGVAQAALLTWGVNKSGAKVHWRLPRLTPEVRELIGKAIPGALAASATQVNIFISGALASHVPGGRTWLATADRLYQLPLGLVGVAIGVALLPRLSRAVHSGDRDDAQGAMDQAVALAMALTLPAAAALAAMPGFLSDGLYTRGEFTAFDASQTAAALFFYGLGTPAFVLQQLYSRAFFARGDTKSPMRFALISVAVNIVLGLILFQLMGVKGIAAATAVASWINVGQMAFGLWRKKDYNPSLDTWSRLARILAASLGMAVLLAAASHWRDLIEAPLRSLGLTGHAIGAKEFALALTCLAGAVVYPPLLFLFGGVKPSELKAVLRRGKA</sequence>
<proteinExistence type="inferred from homology"/>
<feature type="transmembrane region" description="Helical" evidence="10">
    <location>
        <begin position="406"/>
        <end position="424"/>
    </location>
</feature>
<evidence type="ECO:0000256" key="7">
    <source>
        <dbReference type="ARBA" id="ARBA00023136"/>
    </source>
</evidence>
<feature type="transmembrane region" description="Helical" evidence="10">
    <location>
        <begin position="430"/>
        <end position="450"/>
    </location>
</feature>
<comment type="pathway">
    <text evidence="10">Cell wall biogenesis; peptidoglycan biosynthesis.</text>
</comment>
<comment type="subcellular location">
    <subcellularLocation>
        <location evidence="10">Cell inner membrane</location>
        <topology evidence="10">Multi-pass membrane protein</topology>
    </subcellularLocation>
    <subcellularLocation>
        <location evidence="1">Cell membrane</location>
        <topology evidence="1">Multi-pass membrane protein</topology>
    </subcellularLocation>
</comment>
<dbReference type="RefSeq" id="WP_198575316.1">
    <property type="nucleotide sequence ID" value="NZ_JADWOX010000003.1"/>
</dbReference>
<dbReference type="EMBL" id="JADWOX010000003">
    <property type="protein sequence ID" value="MBI1683381.1"/>
    <property type="molecule type" value="Genomic_DNA"/>
</dbReference>
<reference evidence="13 14" key="1">
    <citation type="submission" date="2020-11" db="EMBL/GenBank/DDBJ databases">
        <title>genome sequence of strain KACC 18849.</title>
        <authorList>
            <person name="Gao J."/>
            <person name="Zhang X."/>
        </authorList>
    </citation>
    <scope>NUCLEOTIDE SEQUENCE [LARGE SCALE GENOMIC DNA]</scope>
    <source>
        <strain evidence="13 14">KACC 18849</strain>
    </source>
</reference>
<dbReference type="InterPro" id="IPR051050">
    <property type="entry name" value="Lipid_II_flippase_MurJ/MviN"/>
</dbReference>
<dbReference type="PANTHER" id="PTHR47019:SF1">
    <property type="entry name" value="LIPID II FLIPPASE MURJ"/>
    <property type="match status" value="1"/>
</dbReference>
<evidence type="ECO:0000256" key="9">
    <source>
        <dbReference type="ARBA" id="ARBA00061532"/>
    </source>
</evidence>
<gene>
    <name evidence="10 13" type="primary">murJ</name>
    <name evidence="13" type="ORF">I4Q42_06870</name>
</gene>
<evidence type="ECO:0000256" key="1">
    <source>
        <dbReference type="ARBA" id="ARBA00004651"/>
    </source>
</evidence>